<dbReference type="Gene3D" id="3.20.20.70">
    <property type="entry name" value="Aldolase class I"/>
    <property type="match status" value="1"/>
</dbReference>
<evidence type="ECO:0000256" key="4">
    <source>
        <dbReference type="ARBA" id="ARBA00022723"/>
    </source>
</evidence>
<dbReference type="Pfam" id="PF04055">
    <property type="entry name" value="Radical_SAM"/>
    <property type="match status" value="1"/>
</dbReference>
<evidence type="ECO:0000256" key="2">
    <source>
        <dbReference type="ARBA" id="ARBA00022485"/>
    </source>
</evidence>
<keyword evidence="5" id="KW-0408">Iron</keyword>
<keyword evidence="2" id="KW-0004">4Fe-4S</keyword>
<dbReference type="SFLD" id="SFLDS00029">
    <property type="entry name" value="Radical_SAM"/>
    <property type="match status" value="1"/>
</dbReference>
<protein>
    <submittedName>
        <fullName evidence="8">Radical SAM protein</fullName>
    </submittedName>
</protein>
<evidence type="ECO:0000256" key="6">
    <source>
        <dbReference type="ARBA" id="ARBA00023014"/>
    </source>
</evidence>
<dbReference type="AlphaFoldDB" id="A0A165LFJ0"/>
<name>A0A165LFJ0_PELLU</name>
<dbReference type="PROSITE" id="PS51918">
    <property type="entry name" value="RADICAL_SAM"/>
    <property type="match status" value="1"/>
</dbReference>
<dbReference type="EMBL" id="LVWG01000032">
    <property type="protein sequence ID" value="KZK73971.1"/>
    <property type="molecule type" value="Genomic_DNA"/>
</dbReference>
<evidence type="ECO:0000313" key="8">
    <source>
        <dbReference type="EMBL" id="KZK73971.1"/>
    </source>
</evidence>
<sequence>MKHVFGPVSSKRLGQSLGVDLLPPKSCTWNCIYCQLGRTRAYMLERKEFYPPEDILLEIQEALHFGARIDWITFVGSGETMLYQGIGRLIDEVKKMTDIPVAVITNGSLFSLPEVRSELLHADAVLPSLNAGSEELHQRISRPAPGFTFSLHLEGLRQFRREYSGRLWVEVMLLGGVNDSDEALQDIASALRSINPDMVHLVIPTRPSTEKDVLLPDEERIERAAAILAEVAPLVHPVKGSMDLTRSADLLEAVTAITLRHPVQQRELLSALEACFPDMPDKAAETLSAMFATGRFSLIEQGGEAYWTKREA</sequence>
<keyword evidence="6" id="KW-0411">Iron-sulfur</keyword>
<dbReference type="GO" id="GO:0046872">
    <property type="term" value="F:metal ion binding"/>
    <property type="evidence" value="ECO:0007669"/>
    <property type="project" value="UniProtKB-KW"/>
</dbReference>
<accession>A0A165LFJ0</accession>
<proteinExistence type="predicted"/>
<dbReference type="SUPFAM" id="SSF102114">
    <property type="entry name" value="Radical SAM enzymes"/>
    <property type="match status" value="1"/>
</dbReference>
<evidence type="ECO:0000256" key="3">
    <source>
        <dbReference type="ARBA" id="ARBA00022691"/>
    </source>
</evidence>
<evidence type="ECO:0000313" key="9">
    <source>
        <dbReference type="Proteomes" id="UP000076481"/>
    </source>
</evidence>
<feature type="domain" description="Radical SAM core" evidence="7">
    <location>
        <begin position="11"/>
        <end position="239"/>
    </location>
</feature>
<dbReference type="Proteomes" id="UP000076481">
    <property type="component" value="Unassembled WGS sequence"/>
</dbReference>
<dbReference type="SFLD" id="SFLDG01083">
    <property type="entry name" value="Uncharacterised_Radical_SAM_Su"/>
    <property type="match status" value="1"/>
</dbReference>
<dbReference type="InterPro" id="IPR058240">
    <property type="entry name" value="rSAM_sf"/>
</dbReference>
<keyword evidence="3" id="KW-0949">S-adenosyl-L-methionine</keyword>
<evidence type="ECO:0000259" key="7">
    <source>
        <dbReference type="PROSITE" id="PS51918"/>
    </source>
</evidence>
<dbReference type="PANTHER" id="PTHR43787:SF11">
    <property type="entry name" value="UPF0026 PROTEIN SLR1464"/>
    <property type="match status" value="1"/>
</dbReference>
<comment type="cofactor">
    <cofactor evidence="1">
        <name>[4Fe-4S] cluster</name>
        <dbReference type="ChEBI" id="CHEBI:49883"/>
    </cofactor>
</comment>
<dbReference type="GO" id="GO:0051539">
    <property type="term" value="F:4 iron, 4 sulfur cluster binding"/>
    <property type="evidence" value="ECO:0007669"/>
    <property type="project" value="UniProtKB-KW"/>
</dbReference>
<dbReference type="RefSeq" id="WP_303681763.1">
    <property type="nucleotide sequence ID" value="NZ_LVWG01000032.1"/>
</dbReference>
<dbReference type="CDD" id="cd01335">
    <property type="entry name" value="Radical_SAM"/>
    <property type="match status" value="1"/>
</dbReference>
<dbReference type="InterPro" id="IPR007197">
    <property type="entry name" value="rSAM"/>
</dbReference>
<dbReference type="InterPro" id="IPR006638">
    <property type="entry name" value="Elp3/MiaA/NifB-like_rSAM"/>
</dbReference>
<evidence type="ECO:0000256" key="1">
    <source>
        <dbReference type="ARBA" id="ARBA00001966"/>
    </source>
</evidence>
<keyword evidence="4" id="KW-0479">Metal-binding</keyword>
<organism evidence="8 9">
    <name type="scientific">Pelodictyon luteolum</name>
    <dbReference type="NCBI Taxonomy" id="1100"/>
    <lineage>
        <taxon>Bacteria</taxon>
        <taxon>Pseudomonadati</taxon>
        <taxon>Chlorobiota</taxon>
        <taxon>Chlorobiia</taxon>
        <taxon>Chlorobiales</taxon>
        <taxon>Chlorobiaceae</taxon>
        <taxon>Chlorobium/Pelodictyon group</taxon>
        <taxon>Pelodictyon</taxon>
    </lineage>
</organism>
<dbReference type="GO" id="GO:0003824">
    <property type="term" value="F:catalytic activity"/>
    <property type="evidence" value="ECO:0007669"/>
    <property type="project" value="InterPro"/>
</dbReference>
<dbReference type="InterPro" id="IPR040084">
    <property type="entry name" value="GTPase_Obg"/>
</dbReference>
<dbReference type="PANTHER" id="PTHR43787">
    <property type="entry name" value="FEMO COFACTOR BIOSYNTHESIS PROTEIN NIFB-RELATED"/>
    <property type="match status" value="1"/>
</dbReference>
<gene>
    <name evidence="8" type="ORF">A3K90_07020</name>
</gene>
<dbReference type="SMART" id="SM00729">
    <property type="entry name" value="Elp3"/>
    <property type="match status" value="1"/>
</dbReference>
<comment type="caution">
    <text evidence="8">The sequence shown here is derived from an EMBL/GenBank/DDBJ whole genome shotgun (WGS) entry which is preliminary data.</text>
</comment>
<evidence type="ECO:0000256" key="5">
    <source>
        <dbReference type="ARBA" id="ARBA00023004"/>
    </source>
</evidence>
<reference evidence="8 9" key="1">
    <citation type="submission" date="2016-03" db="EMBL/GenBank/DDBJ databases">
        <title>Speciation and ecological success in dimly lit waters: horizontal gene transfer in a green sulfur bacteria bloom unveiled by metagenomic assembly.</title>
        <authorList>
            <person name="Llorens-Mares T."/>
            <person name="Liu Z."/>
            <person name="Allen L.Z."/>
            <person name="Rusch D.B."/>
            <person name="Craig M.T."/>
            <person name="Dupont C.L."/>
            <person name="Bryant D.A."/>
            <person name="Casamayor E.O."/>
        </authorList>
    </citation>
    <scope>NUCLEOTIDE SEQUENCE [LARGE SCALE GENOMIC DNA]</scope>
    <source>
        <strain evidence="8">CIII</strain>
    </source>
</reference>
<dbReference type="InterPro" id="IPR013785">
    <property type="entry name" value="Aldolase_TIM"/>
</dbReference>